<dbReference type="AlphaFoldDB" id="A0A2I0JCQ9"/>
<dbReference type="Proteomes" id="UP000233551">
    <property type="component" value="Unassembled WGS sequence"/>
</dbReference>
<dbReference type="EMBL" id="PGOL01001841">
    <property type="protein sequence ID" value="PKI53720.1"/>
    <property type="molecule type" value="Genomic_DNA"/>
</dbReference>
<reference evidence="1 2" key="1">
    <citation type="submission" date="2017-11" db="EMBL/GenBank/DDBJ databases">
        <title>De-novo sequencing of pomegranate (Punica granatum L.) genome.</title>
        <authorList>
            <person name="Akparov Z."/>
            <person name="Amiraslanov A."/>
            <person name="Hajiyeva S."/>
            <person name="Abbasov M."/>
            <person name="Kaur K."/>
            <person name="Hamwieh A."/>
            <person name="Solovyev V."/>
            <person name="Salamov A."/>
            <person name="Braich B."/>
            <person name="Kosarev P."/>
            <person name="Mahmoud A."/>
            <person name="Hajiyev E."/>
            <person name="Babayeva S."/>
            <person name="Izzatullayeva V."/>
            <person name="Mammadov A."/>
            <person name="Mammadov A."/>
            <person name="Sharifova S."/>
            <person name="Ojaghi J."/>
            <person name="Eynullazada K."/>
            <person name="Bayramov B."/>
            <person name="Abdulazimova A."/>
            <person name="Shahmuradov I."/>
        </authorList>
    </citation>
    <scope>NUCLEOTIDE SEQUENCE [LARGE SCALE GENOMIC DNA]</scope>
    <source>
        <strain evidence="2">cv. AG2017</strain>
        <tissue evidence="1">Leaf</tissue>
    </source>
</reference>
<name>A0A2I0JCQ9_PUNGR</name>
<comment type="caution">
    <text evidence="1">The sequence shown here is derived from an EMBL/GenBank/DDBJ whole genome shotgun (WGS) entry which is preliminary data.</text>
</comment>
<organism evidence="1 2">
    <name type="scientific">Punica granatum</name>
    <name type="common">Pomegranate</name>
    <dbReference type="NCBI Taxonomy" id="22663"/>
    <lineage>
        <taxon>Eukaryota</taxon>
        <taxon>Viridiplantae</taxon>
        <taxon>Streptophyta</taxon>
        <taxon>Embryophyta</taxon>
        <taxon>Tracheophyta</taxon>
        <taxon>Spermatophyta</taxon>
        <taxon>Magnoliopsida</taxon>
        <taxon>eudicotyledons</taxon>
        <taxon>Gunneridae</taxon>
        <taxon>Pentapetalae</taxon>
        <taxon>rosids</taxon>
        <taxon>malvids</taxon>
        <taxon>Myrtales</taxon>
        <taxon>Lythraceae</taxon>
        <taxon>Punica</taxon>
    </lineage>
</organism>
<accession>A0A2I0JCQ9</accession>
<sequence length="167" mass="18698">MTGTLLERIFEIRGRSEKVWAELGRRAGLGRRGRTGPNWDSGRIEPLRSELGRVGCWAEWATGPNGLLKRTGLRSGLDWAEPKGIWAEYNLISTNERDYVKSGIRMVQTDPTGKGTPGTGARWFYGSSGWPRLTTMLRAFERRPKVVEGNSDPACIYFDLAKTIRPG</sequence>
<protein>
    <submittedName>
        <fullName evidence="1">Uncharacterized protein</fullName>
    </submittedName>
</protein>
<evidence type="ECO:0000313" key="2">
    <source>
        <dbReference type="Proteomes" id="UP000233551"/>
    </source>
</evidence>
<proteinExistence type="predicted"/>
<evidence type="ECO:0000313" key="1">
    <source>
        <dbReference type="EMBL" id="PKI53720.1"/>
    </source>
</evidence>
<keyword evidence="2" id="KW-1185">Reference proteome</keyword>
<gene>
    <name evidence="1" type="ORF">CRG98_025850</name>
</gene>